<evidence type="ECO:0000313" key="3">
    <source>
        <dbReference type="EMBL" id="UWM54506.1"/>
    </source>
</evidence>
<dbReference type="Gene3D" id="3.40.50.620">
    <property type="entry name" value="HUPs"/>
    <property type="match status" value="1"/>
</dbReference>
<protein>
    <submittedName>
        <fullName evidence="3">Universal stress protein</fullName>
    </submittedName>
</protein>
<dbReference type="Pfam" id="PF00582">
    <property type="entry name" value="Usp"/>
    <property type="match status" value="1"/>
</dbReference>
<dbReference type="InterPro" id="IPR006016">
    <property type="entry name" value="UspA"/>
</dbReference>
<dbReference type="GeneID" id="74944874"/>
<dbReference type="RefSeq" id="WP_260593526.1">
    <property type="nucleotide sequence ID" value="NZ_CP104003.1"/>
</dbReference>
<proteinExistence type="inferred from homology"/>
<dbReference type="KEGG" id="ssai:N0B31_20590"/>
<dbReference type="Proteomes" id="UP001057580">
    <property type="component" value="Chromosome"/>
</dbReference>
<reference evidence="3" key="1">
    <citation type="submission" date="2022-09" db="EMBL/GenBank/DDBJ databases">
        <title>Diverse halophilic archaea isolated from saline environments.</title>
        <authorList>
            <person name="Cui H.-L."/>
        </authorList>
    </citation>
    <scope>NUCLEOTIDE SEQUENCE</scope>
    <source>
        <strain evidence="3">ZS-35-S2</strain>
    </source>
</reference>
<comment type="similarity">
    <text evidence="1">Belongs to the universal stress protein A family.</text>
</comment>
<name>A0A9E7R2S0_9EURY</name>
<dbReference type="CDD" id="cd00293">
    <property type="entry name" value="USP-like"/>
    <property type="match status" value="1"/>
</dbReference>
<dbReference type="PANTHER" id="PTHR46268:SF6">
    <property type="entry name" value="UNIVERSAL STRESS PROTEIN UP12"/>
    <property type="match status" value="1"/>
</dbReference>
<dbReference type="EMBL" id="CP104003">
    <property type="protein sequence ID" value="UWM54506.1"/>
    <property type="molecule type" value="Genomic_DNA"/>
</dbReference>
<dbReference type="PANTHER" id="PTHR46268">
    <property type="entry name" value="STRESS RESPONSE PROTEIN NHAX"/>
    <property type="match status" value="1"/>
</dbReference>
<evidence type="ECO:0000313" key="4">
    <source>
        <dbReference type="Proteomes" id="UP001057580"/>
    </source>
</evidence>
<gene>
    <name evidence="3" type="ORF">N0B31_20590</name>
</gene>
<dbReference type="AlphaFoldDB" id="A0A9E7R2S0"/>
<evidence type="ECO:0000256" key="1">
    <source>
        <dbReference type="ARBA" id="ARBA00008791"/>
    </source>
</evidence>
<dbReference type="SUPFAM" id="SSF52402">
    <property type="entry name" value="Adenine nucleotide alpha hydrolases-like"/>
    <property type="match status" value="1"/>
</dbReference>
<feature type="domain" description="UspA" evidence="2">
    <location>
        <begin position="34"/>
        <end position="129"/>
    </location>
</feature>
<organism evidence="3 4">
    <name type="scientific">Salinirubellus salinus</name>
    <dbReference type="NCBI Taxonomy" id="1364945"/>
    <lineage>
        <taxon>Archaea</taxon>
        <taxon>Methanobacteriati</taxon>
        <taxon>Methanobacteriota</taxon>
        <taxon>Stenosarchaea group</taxon>
        <taxon>Halobacteria</taxon>
        <taxon>Halobacteriales</taxon>
        <taxon>Natronomonadaceae</taxon>
        <taxon>Salinirubellus</taxon>
    </lineage>
</organism>
<dbReference type="InterPro" id="IPR014729">
    <property type="entry name" value="Rossmann-like_a/b/a_fold"/>
</dbReference>
<sequence length="135" mass="14277">MATRRILLAVGEDEGRARRQAQAVTDLFDPEDTAVVVHHDFTDNPEGAYVDQVASVRRAREALTDAGFDVTLAESSGDPAAAVVEVAADLEVDCICIGSRQRSPTGKAVFGSTTQQVLLGADRPVLAVPDVRASD</sequence>
<evidence type="ECO:0000259" key="2">
    <source>
        <dbReference type="Pfam" id="PF00582"/>
    </source>
</evidence>
<keyword evidence="4" id="KW-1185">Reference proteome</keyword>
<accession>A0A9E7R2S0</accession>